<dbReference type="Proteomes" id="UP000774000">
    <property type="component" value="Unassembled WGS sequence"/>
</dbReference>
<evidence type="ECO:0000313" key="1">
    <source>
        <dbReference type="EMBL" id="MBM7556402.1"/>
    </source>
</evidence>
<protein>
    <submittedName>
        <fullName evidence="1">Uncharacterized protein</fullName>
    </submittedName>
</protein>
<dbReference type="EMBL" id="JAFBDQ010000005">
    <property type="protein sequence ID" value="MBM7556402.1"/>
    <property type="molecule type" value="Genomic_DNA"/>
</dbReference>
<evidence type="ECO:0000313" key="2">
    <source>
        <dbReference type="Proteomes" id="UP000774000"/>
    </source>
</evidence>
<comment type="caution">
    <text evidence="1">The sequence shown here is derived from an EMBL/GenBank/DDBJ whole genome shotgun (WGS) entry which is preliminary data.</text>
</comment>
<name>A0A939BP20_9FIRM</name>
<sequence>MIFRVAIGIMGSHNKEAVRAKIKDYLYEKYGEEFVVDRIGQRRRRGDVFYQARIYPEAIIGTNKWWDDYYYASASVAKKSFGRLGGVGDSYSYVMMNKTGEEYLLPKVKDIFGDRVRLKVDSEIEIWGREDVIVKEYRKRDPSSDGTDSFIGYKESDFKKAKERVVNDPEKNRLFLDLDVYIFDRIEDDNEKEKRRKDIFEFVQYLKEEGLFEYLEMRIVFVDERVLANSYDEFEREVNSSHKVRKYIEEENTMVELPPEDLRKEMSRKLEKEIDGMSEEELLANMEGIRKDELNYDDLRKWNSQYQCLIYSIGILEEKYPTSLEQNPDVAREYEKFKDVGIGPNLEYVYIE</sequence>
<organism evidence="1 2">
    <name type="scientific">Halanaerobacter jeridensis</name>
    <dbReference type="NCBI Taxonomy" id="706427"/>
    <lineage>
        <taxon>Bacteria</taxon>
        <taxon>Bacillati</taxon>
        <taxon>Bacillota</taxon>
        <taxon>Clostridia</taxon>
        <taxon>Halanaerobiales</taxon>
        <taxon>Halobacteroidaceae</taxon>
        <taxon>Halanaerobacter</taxon>
    </lineage>
</organism>
<dbReference type="AlphaFoldDB" id="A0A939BP20"/>
<reference evidence="1" key="1">
    <citation type="submission" date="2021-01" db="EMBL/GenBank/DDBJ databases">
        <title>Genomic Encyclopedia of Type Strains, Phase IV (KMG-IV): sequencing the most valuable type-strain genomes for metagenomic binning, comparative biology and taxonomic classification.</title>
        <authorList>
            <person name="Goeker M."/>
        </authorList>
    </citation>
    <scope>NUCLEOTIDE SEQUENCE</scope>
    <source>
        <strain evidence="1">DSM 23230</strain>
    </source>
</reference>
<proteinExistence type="predicted"/>
<gene>
    <name evidence="1" type="ORF">JOC47_001245</name>
</gene>
<keyword evidence="2" id="KW-1185">Reference proteome</keyword>
<accession>A0A939BP20</accession>